<dbReference type="InterPro" id="IPR047109">
    <property type="entry name" value="CAD-like"/>
</dbReference>
<evidence type="ECO:0000313" key="6">
    <source>
        <dbReference type="Proteomes" id="UP000288859"/>
    </source>
</evidence>
<keyword evidence="2" id="KW-0862">Zinc</keyword>
<evidence type="ECO:0000256" key="2">
    <source>
        <dbReference type="ARBA" id="ARBA00022833"/>
    </source>
</evidence>
<gene>
    <name evidence="5" type="ORF">B0A52_03466</name>
</gene>
<organism evidence="5 6">
    <name type="scientific">Exophiala mesophila</name>
    <name type="common">Black yeast-like fungus</name>
    <dbReference type="NCBI Taxonomy" id="212818"/>
    <lineage>
        <taxon>Eukaryota</taxon>
        <taxon>Fungi</taxon>
        <taxon>Dikarya</taxon>
        <taxon>Ascomycota</taxon>
        <taxon>Pezizomycotina</taxon>
        <taxon>Eurotiomycetes</taxon>
        <taxon>Chaetothyriomycetidae</taxon>
        <taxon>Chaetothyriales</taxon>
        <taxon>Herpotrichiellaceae</taxon>
        <taxon>Exophiala</taxon>
    </lineage>
</organism>
<comment type="caution">
    <text evidence="5">The sequence shown here is derived from an EMBL/GenBank/DDBJ whole genome shotgun (WGS) entry which is preliminary data.</text>
</comment>
<dbReference type="InterPro" id="IPR036291">
    <property type="entry name" value="NAD(P)-bd_dom_sf"/>
</dbReference>
<dbReference type="VEuPathDB" id="FungiDB:PV10_06069"/>
<dbReference type="SUPFAM" id="SSF50129">
    <property type="entry name" value="GroES-like"/>
    <property type="match status" value="1"/>
</dbReference>
<dbReference type="InterPro" id="IPR011032">
    <property type="entry name" value="GroES-like_sf"/>
</dbReference>
<proteinExistence type="predicted"/>
<dbReference type="GO" id="GO:0016616">
    <property type="term" value="F:oxidoreductase activity, acting on the CH-OH group of donors, NAD or NADP as acceptor"/>
    <property type="evidence" value="ECO:0007669"/>
    <property type="project" value="InterPro"/>
</dbReference>
<dbReference type="Gene3D" id="3.90.180.10">
    <property type="entry name" value="Medium-chain alcohol dehydrogenases, catalytic domain"/>
    <property type="match status" value="1"/>
</dbReference>
<keyword evidence="3" id="KW-0560">Oxidoreductase</keyword>
<evidence type="ECO:0000313" key="5">
    <source>
        <dbReference type="EMBL" id="RVX71100.1"/>
    </source>
</evidence>
<dbReference type="Pfam" id="PF08240">
    <property type="entry name" value="ADH_N"/>
    <property type="match status" value="1"/>
</dbReference>
<dbReference type="EMBL" id="NAJM01000019">
    <property type="protein sequence ID" value="RVX71100.1"/>
    <property type="molecule type" value="Genomic_DNA"/>
</dbReference>
<dbReference type="OrthoDB" id="3468019at2759"/>
<accession>A0A438N5V2</accession>
<reference evidence="5 6" key="1">
    <citation type="submission" date="2017-03" db="EMBL/GenBank/DDBJ databases">
        <title>Genomes of endolithic fungi from Antarctica.</title>
        <authorList>
            <person name="Coleine C."/>
            <person name="Masonjones S."/>
            <person name="Stajich J.E."/>
        </authorList>
    </citation>
    <scope>NUCLEOTIDE SEQUENCE [LARGE SCALE GENOMIC DNA]</scope>
    <source>
        <strain evidence="5 6">CCFEE 6314</strain>
    </source>
</reference>
<dbReference type="Gene3D" id="3.40.50.720">
    <property type="entry name" value="NAD(P)-binding Rossmann-like Domain"/>
    <property type="match status" value="1"/>
</dbReference>
<feature type="domain" description="Alcohol dehydrogenase-like N-terminal" evidence="4">
    <location>
        <begin position="26"/>
        <end position="135"/>
    </location>
</feature>
<dbReference type="PROSITE" id="PS00059">
    <property type="entry name" value="ADH_ZINC"/>
    <property type="match status" value="1"/>
</dbReference>
<dbReference type="InterPro" id="IPR002328">
    <property type="entry name" value="ADH_Zn_CS"/>
</dbReference>
<sequence>MGIDFTVFKGSKSGEIVEAKGHRDVGPRQALVQITHSGVCGTDEHFRHQNQGLGHEGVGIIKEIGSMVPEISDLKVGDRVGMGWIEKVCLHCKPCLTGQHSKCLNSEQFGTANLDQGTFSTGLAWDVSALFKIPDAIDSASAGPLMCGGATVWGPLYEHGAKAGDRVGILGIGGLGHLAIQFVNKMGMEAVVFSGTESKKDEAFKLGASEFHATKGVTKFEGIESIDFLLITTNVLPELSLYVPVLAPFAKVFPLTTSFDAWPVPIFPLLSSDGSDEQHNTMTSRDNYTFANQDSIPSPLDKQLPAFFRSWDDPNSNHEYLNLFAPEGQLVYGTTTTGREAIRAFRDTMIHPINGPIVDLEHTLKKFYVLAGGSEKGKQEVLVKGSLWYKLRNGRKIDFDFASAIRFADAGDGKELQAEFYEVFVDSHELKTAIKEMNEAEKK</sequence>
<keyword evidence="1" id="KW-0479">Metal-binding</keyword>
<evidence type="ECO:0000256" key="3">
    <source>
        <dbReference type="ARBA" id="ARBA00023002"/>
    </source>
</evidence>
<evidence type="ECO:0000256" key="1">
    <source>
        <dbReference type="ARBA" id="ARBA00022723"/>
    </source>
</evidence>
<name>A0A438N5V2_EXOME</name>
<dbReference type="PANTHER" id="PTHR42683">
    <property type="entry name" value="ALDEHYDE REDUCTASE"/>
    <property type="match status" value="1"/>
</dbReference>
<dbReference type="AlphaFoldDB" id="A0A438N5V2"/>
<evidence type="ECO:0000259" key="4">
    <source>
        <dbReference type="Pfam" id="PF08240"/>
    </source>
</evidence>
<protein>
    <recommendedName>
        <fullName evidence="4">Alcohol dehydrogenase-like N-terminal domain-containing protein</fullName>
    </recommendedName>
</protein>
<dbReference type="InterPro" id="IPR013154">
    <property type="entry name" value="ADH-like_N"/>
</dbReference>
<dbReference type="SUPFAM" id="SSF51735">
    <property type="entry name" value="NAD(P)-binding Rossmann-fold domains"/>
    <property type="match status" value="1"/>
</dbReference>
<dbReference type="GO" id="GO:0008270">
    <property type="term" value="F:zinc ion binding"/>
    <property type="evidence" value="ECO:0007669"/>
    <property type="project" value="InterPro"/>
</dbReference>
<dbReference type="Proteomes" id="UP000288859">
    <property type="component" value="Unassembled WGS sequence"/>
</dbReference>